<protein>
    <submittedName>
        <fullName evidence="6">NAD(P)H:quinone oxidoreductase</fullName>
    </submittedName>
</protein>
<name>A0ABQ0A4G8_9GAMM</name>
<comment type="cofactor">
    <cofactor evidence="1">
        <name>FMN</name>
        <dbReference type="ChEBI" id="CHEBI:58210"/>
    </cofactor>
</comment>
<proteinExistence type="inferred from homology"/>
<dbReference type="PROSITE" id="PS50902">
    <property type="entry name" value="FLAVODOXIN_LIKE"/>
    <property type="match status" value="1"/>
</dbReference>
<evidence type="ECO:0000259" key="5">
    <source>
        <dbReference type="PROSITE" id="PS50902"/>
    </source>
</evidence>
<dbReference type="PANTHER" id="PTHR30546:SF23">
    <property type="entry name" value="FLAVOPROTEIN-LIKE PROTEIN YCP4-RELATED"/>
    <property type="match status" value="1"/>
</dbReference>
<dbReference type="EMBL" id="BAABWN010000001">
    <property type="protein sequence ID" value="GAA6166540.1"/>
    <property type="molecule type" value="Genomic_DNA"/>
</dbReference>
<dbReference type="PANTHER" id="PTHR30546">
    <property type="entry name" value="FLAVODOXIN-RELATED PROTEIN WRBA-RELATED"/>
    <property type="match status" value="1"/>
</dbReference>
<dbReference type="PROSITE" id="PS00201">
    <property type="entry name" value="FLAVODOXIN"/>
    <property type="match status" value="1"/>
</dbReference>
<keyword evidence="7" id="KW-1185">Reference proteome</keyword>
<dbReference type="NCBIfam" id="NF002999">
    <property type="entry name" value="PRK03767.1"/>
    <property type="match status" value="1"/>
</dbReference>
<dbReference type="Pfam" id="PF03358">
    <property type="entry name" value="FMN_red"/>
    <property type="match status" value="1"/>
</dbReference>
<feature type="domain" description="Flavodoxin-like" evidence="5">
    <location>
        <begin position="9"/>
        <end position="191"/>
    </location>
</feature>
<evidence type="ECO:0000256" key="3">
    <source>
        <dbReference type="ARBA" id="ARBA00022630"/>
    </source>
</evidence>
<reference evidence="6 7" key="1">
    <citation type="submission" date="2024-04" db="EMBL/GenBank/DDBJ databases">
        <title>Draft genome sequence of Sessilibacter corallicola NBRC 116591.</title>
        <authorList>
            <person name="Miyakawa T."/>
            <person name="Kusuya Y."/>
            <person name="Miura T."/>
        </authorList>
    </citation>
    <scope>NUCLEOTIDE SEQUENCE [LARGE SCALE GENOMIC DNA]</scope>
    <source>
        <strain evidence="6 7">KU-00831-HH</strain>
    </source>
</reference>
<dbReference type="InterPro" id="IPR008254">
    <property type="entry name" value="Flavodoxin/NO_synth"/>
</dbReference>
<sequence>MENVMKPYVLILYYSRNGATQDMAMEIAQGVDEIHGVSSKIRTVPEISANTEATDPDIPNSGALYCTREELANCAGLALGSPTRYGNMAAAMKYFLDNTSDLWINGAMINKPASVFTSTGSMHGGQESTLLTMMVPLLHHGMVIAGLPYSEQALTQTVSGGTPYGASHLSSNDQLTDDEIVLCRAQGRRLGSLALKLIQEEPMLAANSG</sequence>
<dbReference type="NCBIfam" id="TIGR01755">
    <property type="entry name" value="flav_wrbA"/>
    <property type="match status" value="1"/>
</dbReference>
<evidence type="ECO:0000256" key="4">
    <source>
        <dbReference type="ARBA" id="ARBA00022643"/>
    </source>
</evidence>
<organism evidence="6 7">
    <name type="scientific">Sessilibacter corallicola</name>
    <dbReference type="NCBI Taxonomy" id="2904075"/>
    <lineage>
        <taxon>Bacteria</taxon>
        <taxon>Pseudomonadati</taxon>
        <taxon>Pseudomonadota</taxon>
        <taxon>Gammaproteobacteria</taxon>
        <taxon>Cellvibrionales</taxon>
        <taxon>Cellvibrionaceae</taxon>
        <taxon>Sessilibacter</taxon>
    </lineage>
</organism>
<evidence type="ECO:0000313" key="6">
    <source>
        <dbReference type="EMBL" id="GAA6166540.1"/>
    </source>
</evidence>
<evidence type="ECO:0000256" key="2">
    <source>
        <dbReference type="ARBA" id="ARBA00006961"/>
    </source>
</evidence>
<keyword evidence="3" id="KW-0285">Flavoprotein</keyword>
<dbReference type="InterPro" id="IPR029039">
    <property type="entry name" value="Flavoprotein-like_sf"/>
</dbReference>
<gene>
    <name evidence="6" type="primary">wrbA</name>
    <name evidence="6" type="ORF">NBRC116591_03500</name>
</gene>
<keyword evidence="4" id="KW-0288">FMN</keyword>
<dbReference type="SUPFAM" id="SSF52218">
    <property type="entry name" value="Flavoproteins"/>
    <property type="match status" value="1"/>
</dbReference>
<dbReference type="Proteomes" id="UP001465153">
    <property type="component" value="Unassembled WGS sequence"/>
</dbReference>
<dbReference type="InterPro" id="IPR001226">
    <property type="entry name" value="Flavodoxin_CS"/>
</dbReference>
<accession>A0ABQ0A4G8</accession>
<dbReference type="Gene3D" id="3.40.50.360">
    <property type="match status" value="1"/>
</dbReference>
<dbReference type="InterPro" id="IPR005025">
    <property type="entry name" value="FMN_Rdtase-like_dom"/>
</dbReference>
<evidence type="ECO:0000256" key="1">
    <source>
        <dbReference type="ARBA" id="ARBA00001917"/>
    </source>
</evidence>
<evidence type="ECO:0000313" key="7">
    <source>
        <dbReference type="Proteomes" id="UP001465153"/>
    </source>
</evidence>
<dbReference type="InterPro" id="IPR010089">
    <property type="entry name" value="Flavoprotein_WrbA-like"/>
</dbReference>
<comment type="caution">
    <text evidence="6">The sequence shown here is derived from an EMBL/GenBank/DDBJ whole genome shotgun (WGS) entry which is preliminary data.</text>
</comment>
<comment type="similarity">
    <text evidence="2">Belongs to the WrbA family.</text>
</comment>